<dbReference type="InterPro" id="IPR029045">
    <property type="entry name" value="ClpP/crotonase-like_dom_sf"/>
</dbReference>
<protein>
    <submittedName>
        <fullName evidence="2">Carboxyl transferase</fullName>
    </submittedName>
</protein>
<sequence>MDHAVRNGCPIIGIMDSGGARIQEGIQSLDGFGDIFITTNWRQA</sequence>
<dbReference type="AlphaFoldDB" id="A0A075FU82"/>
<keyword evidence="2" id="KW-0808">Transferase</keyword>
<name>A0A075FU82_9ARCH</name>
<accession>A0A075FU82</accession>
<dbReference type="InterPro" id="IPR051047">
    <property type="entry name" value="AccD/PCCB"/>
</dbReference>
<reference evidence="2" key="1">
    <citation type="journal article" date="2014" name="Genome Biol. Evol.">
        <title>Pangenome evidence for extensive interdomain horizontal transfer affecting lineage core and shell genes in uncultured planktonic thaumarchaeota and euryarchaeota.</title>
        <authorList>
            <person name="Deschamps P."/>
            <person name="Zivanovic Y."/>
            <person name="Moreira D."/>
            <person name="Rodriguez-Valera F."/>
            <person name="Lopez-Garcia P."/>
        </authorList>
    </citation>
    <scope>NUCLEOTIDE SEQUENCE</scope>
</reference>
<dbReference type="Gene3D" id="3.90.226.10">
    <property type="entry name" value="2-enoyl-CoA Hydratase, Chain A, domain 1"/>
    <property type="match status" value="1"/>
</dbReference>
<dbReference type="InterPro" id="IPR011762">
    <property type="entry name" value="COA_CT_N"/>
</dbReference>
<organism evidence="2">
    <name type="scientific">uncultured marine thaumarchaeote AD1000_30_G09</name>
    <dbReference type="NCBI Taxonomy" id="1455905"/>
    <lineage>
        <taxon>Archaea</taxon>
        <taxon>Nitrososphaerota</taxon>
        <taxon>environmental samples</taxon>
    </lineage>
</organism>
<dbReference type="PANTHER" id="PTHR43842">
    <property type="entry name" value="PROPIONYL-COA CARBOXYLASE BETA CHAIN"/>
    <property type="match status" value="1"/>
</dbReference>
<dbReference type="GO" id="GO:0004658">
    <property type="term" value="F:propionyl-CoA carboxylase activity"/>
    <property type="evidence" value="ECO:0007669"/>
    <property type="project" value="TreeGrafter"/>
</dbReference>
<proteinExistence type="predicted"/>
<evidence type="ECO:0000259" key="1">
    <source>
        <dbReference type="PROSITE" id="PS50980"/>
    </source>
</evidence>
<dbReference type="Pfam" id="PF01039">
    <property type="entry name" value="Carboxyl_trans"/>
    <property type="match status" value="1"/>
</dbReference>
<feature type="domain" description="CoA carboxyltransferase N-terminal" evidence="1">
    <location>
        <begin position="1"/>
        <end position="44"/>
    </location>
</feature>
<evidence type="ECO:0000313" key="2">
    <source>
        <dbReference type="EMBL" id="AIE92991.1"/>
    </source>
</evidence>
<dbReference type="PROSITE" id="PS50980">
    <property type="entry name" value="COA_CT_NTER"/>
    <property type="match status" value="1"/>
</dbReference>
<dbReference type="SUPFAM" id="SSF52096">
    <property type="entry name" value="ClpP/crotonase"/>
    <property type="match status" value="1"/>
</dbReference>
<dbReference type="EMBL" id="KF900382">
    <property type="protein sequence ID" value="AIE92991.1"/>
    <property type="molecule type" value="Genomic_DNA"/>
</dbReference>
<dbReference type="GO" id="GO:0016740">
    <property type="term" value="F:transferase activity"/>
    <property type="evidence" value="ECO:0007669"/>
    <property type="project" value="UniProtKB-KW"/>
</dbReference>
<dbReference type="InterPro" id="IPR034733">
    <property type="entry name" value="AcCoA_carboxyl_beta"/>
</dbReference>
<dbReference type="PANTHER" id="PTHR43842:SF2">
    <property type="entry name" value="PROPIONYL-COA CARBOXYLASE BETA CHAIN, MITOCHONDRIAL"/>
    <property type="match status" value="1"/>
</dbReference>